<evidence type="ECO:0000256" key="4">
    <source>
        <dbReference type="ARBA" id="ARBA00022759"/>
    </source>
</evidence>
<dbReference type="InterPro" id="IPR047520">
    <property type="entry name" value="XPF_nuclease"/>
</dbReference>
<keyword evidence="4" id="KW-0255">Endonuclease</keyword>
<evidence type="ECO:0000259" key="11">
    <source>
        <dbReference type="SMART" id="SM00891"/>
    </source>
</evidence>
<dbReference type="InterPro" id="IPR006166">
    <property type="entry name" value="ERCC4_domain"/>
</dbReference>
<dbReference type="GO" id="GO:1901255">
    <property type="term" value="P:nucleotide-excision repair involved in interstrand cross-link repair"/>
    <property type="evidence" value="ECO:0007669"/>
    <property type="project" value="TreeGrafter"/>
</dbReference>
<dbReference type="FunFam" id="3.40.50.10130:FF:000002">
    <property type="entry name" value="DNA repair endonuclease XPF"/>
    <property type="match status" value="1"/>
</dbReference>
<name>A0A9W8BBE6_9FUNG</name>
<evidence type="ECO:0000313" key="13">
    <source>
        <dbReference type="Proteomes" id="UP001150907"/>
    </source>
</evidence>
<dbReference type="GO" id="GO:0000712">
    <property type="term" value="P:resolution of meiotic recombination intermediates"/>
    <property type="evidence" value="ECO:0007669"/>
    <property type="project" value="TreeGrafter"/>
</dbReference>
<dbReference type="CDD" id="cd20078">
    <property type="entry name" value="XPF_nuclease_XPF_euk"/>
    <property type="match status" value="1"/>
</dbReference>
<dbReference type="Gene3D" id="3.40.50.10130">
    <property type="match status" value="1"/>
</dbReference>
<dbReference type="GO" id="GO:0003684">
    <property type="term" value="F:damaged DNA binding"/>
    <property type="evidence" value="ECO:0007669"/>
    <property type="project" value="TreeGrafter"/>
</dbReference>
<keyword evidence="6" id="KW-0378">Hydrolase</keyword>
<feature type="region of interest" description="Disordered" evidence="10">
    <location>
        <begin position="437"/>
        <end position="512"/>
    </location>
</feature>
<dbReference type="PANTHER" id="PTHR10150">
    <property type="entry name" value="DNA REPAIR ENDONUCLEASE XPF"/>
    <property type="match status" value="1"/>
</dbReference>
<dbReference type="InterPro" id="IPR010994">
    <property type="entry name" value="RuvA_2-like"/>
</dbReference>
<accession>A0A9W8BBE6</accession>
<dbReference type="GO" id="GO:0000014">
    <property type="term" value="F:single-stranded DNA endodeoxyribonuclease activity"/>
    <property type="evidence" value="ECO:0007669"/>
    <property type="project" value="TreeGrafter"/>
</dbReference>
<keyword evidence="13" id="KW-1185">Reference proteome</keyword>
<comment type="similarity">
    <text evidence="2">Belongs to the XPF family.</text>
</comment>
<keyword evidence="5" id="KW-0227">DNA damage</keyword>
<comment type="caution">
    <text evidence="12">The sequence shown here is derived from an EMBL/GenBank/DDBJ whole genome shotgun (WGS) entry which is preliminary data.</text>
</comment>
<evidence type="ECO:0000256" key="2">
    <source>
        <dbReference type="ARBA" id="ARBA00010015"/>
    </source>
</evidence>
<keyword evidence="8" id="KW-0234">DNA repair</keyword>
<dbReference type="Pfam" id="PF02732">
    <property type="entry name" value="ERCC4"/>
    <property type="match status" value="1"/>
</dbReference>
<dbReference type="Gene3D" id="1.10.150.20">
    <property type="entry name" value="5' to 3' exonuclease, C-terminal subdomain"/>
    <property type="match status" value="1"/>
</dbReference>
<dbReference type="Proteomes" id="UP001150907">
    <property type="component" value="Unassembled WGS sequence"/>
</dbReference>
<evidence type="ECO:0000256" key="1">
    <source>
        <dbReference type="ARBA" id="ARBA00004123"/>
    </source>
</evidence>
<keyword evidence="7" id="KW-0238">DNA-binding</keyword>
<dbReference type="SUPFAM" id="SSF47781">
    <property type="entry name" value="RuvA domain 2-like"/>
    <property type="match status" value="1"/>
</dbReference>
<dbReference type="PANTHER" id="PTHR10150:SF0">
    <property type="entry name" value="DNA REPAIR ENDONUCLEASE XPF"/>
    <property type="match status" value="1"/>
</dbReference>
<dbReference type="EMBL" id="JANBQF010000441">
    <property type="protein sequence ID" value="KAJ2001132.1"/>
    <property type="molecule type" value="Genomic_DNA"/>
</dbReference>
<dbReference type="OrthoDB" id="361020at2759"/>
<dbReference type="SUPFAM" id="SSF52980">
    <property type="entry name" value="Restriction endonuclease-like"/>
    <property type="match status" value="1"/>
</dbReference>
<dbReference type="SMART" id="SM00891">
    <property type="entry name" value="ERCC4"/>
    <property type="match status" value="1"/>
</dbReference>
<keyword evidence="9" id="KW-0539">Nucleus</keyword>
<evidence type="ECO:0000256" key="6">
    <source>
        <dbReference type="ARBA" id="ARBA00022801"/>
    </source>
</evidence>
<evidence type="ECO:0000256" key="9">
    <source>
        <dbReference type="ARBA" id="ARBA00023242"/>
    </source>
</evidence>
<gene>
    <name evidence="12" type="primary">rad16</name>
    <name evidence="12" type="ORF">H4R26_004288</name>
</gene>
<evidence type="ECO:0000256" key="8">
    <source>
        <dbReference type="ARBA" id="ARBA00023204"/>
    </source>
</evidence>
<protein>
    <submittedName>
        <fullName evidence="12">DNA repair protein RAD16</fullName>
    </submittedName>
</protein>
<evidence type="ECO:0000256" key="7">
    <source>
        <dbReference type="ARBA" id="ARBA00023125"/>
    </source>
</evidence>
<evidence type="ECO:0000256" key="5">
    <source>
        <dbReference type="ARBA" id="ARBA00022763"/>
    </source>
</evidence>
<evidence type="ECO:0000313" key="12">
    <source>
        <dbReference type="EMBL" id="KAJ2001132.1"/>
    </source>
</evidence>
<evidence type="ECO:0000256" key="3">
    <source>
        <dbReference type="ARBA" id="ARBA00022722"/>
    </source>
</evidence>
<organism evidence="12 13">
    <name type="scientific">Coemansia thaxteri</name>
    <dbReference type="NCBI Taxonomy" id="2663907"/>
    <lineage>
        <taxon>Eukaryota</taxon>
        <taxon>Fungi</taxon>
        <taxon>Fungi incertae sedis</taxon>
        <taxon>Zoopagomycota</taxon>
        <taxon>Kickxellomycotina</taxon>
        <taxon>Kickxellomycetes</taxon>
        <taxon>Kickxellales</taxon>
        <taxon>Kickxellaceae</taxon>
        <taxon>Coemansia</taxon>
    </lineage>
</organism>
<dbReference type="GO" id="GO:0000724">
    <property type="term" value="P:double-strand break repair via homologous recombination"/>
    <property type="evidence" value="ECO:0007669"/>
    <property type="project" value="TreeGrafter"/>
</dbReference>
<dbReference type="GO" id="GO:0003697">
    <property type="term" value="F:single-stranded DNA binding"/>
    <property type="evidence" value="ECO:0007669"/>
    <property type="project" value="TreeGrafter"/>
</dbReference>
<sequence>MTLLPFQRLILDSLLDEDALCVVARGLGLGRVLAELARACATPQALVFLLNASDADEAALQEQLLALPSGGADACVLRLVRAETNAGARAHVYRQGGLVAATTRILTVDLLNGVVPAELITGVVVLNASRVSAESMEAFALRLVRLRSPHAFVKALSDAPEAFTLGFAPLERTLKALGLRHVRLWPRFHVAVQAGLAAARAPVAELRVAPTRAMVDLQQAALDCVAALIAELQQATKLLDPELVSVEASLFRHFDAQVKRLLAPHWHRLGPRVRAMAADLAALRRVAELVTACDAVALLRHLDALLAATKASAGPPPWLSLDSANILYSVARARVFASSEPCPELAALGLPAAIAPVLEVPPKLPLLARILDEVGAARPAGPVLVMAASLRECRMIRDFLASARHPPVVLRGTAHPRVMVDMLRAFFRWKARVSAASRAPPRPAQPAQPAQPLARGPPPTKRRRVRGASAAGARLPRAPADSLEQETAELATQTPAPPDEPSASASESDSDCASELDFDEHFGILPSSETVLVLPYSALDNKDLLPAVQPTHIVMYDPDPAFIRQIELYQARGFALNQVYFMVYDNSIEEQRYLSAIRREREAFETLIRQNASLVIPITSLASPVSALALARRSQRSALQTSVDPLVVVDVREFRSPLPSLLHAAGFTVVPRTINIGDYVLHDHLCVERKSLPDLVQSLKSGRLFNQAEAMTTHYTYAVLLIEFELNTSFSLQPIGALSPNIAFNSLTSQLTLLVLAFPRLRIIWSSSPYESVAIFSDLKRDSAEPDIDRAVSMGQSDDSVEKESIYAAGPIALLMSLPGVSLRNYQSLARKFSSVREICSAPIEDLAAVLGQESATKLFDFVHAKQ</sequence>
<comment type="subcellular location">
    <subcellularLocation>
        <location evidence="1">Nucleus</location>
    </subcellularLocation>
</comment>
<proteinExistence type="inferred from homology"/>
<dbReference type="GO" id="GO:0000110">
    <property type="term" value="C:nucleotide-excision repair factor 1 complex"/>
    <property type="evidence" value="ECO:0007669"/>
    <property type="project" value="TreeGrafter"/>
</dbReference>
<keyword evidence="3" id="KW-0540">Nuclease</keyword>
<evidence type="ECO:0000256" key="10">
    <source>
        <dbReference type="SAM" id="MobiDB-lite"/>
    </source>
</evidence>
<dbReference type="InterPro" id="IPR011335">
    <property type="entry name" value="Restrct_endonuc-II-like"/>
</dbReference>
<feature type="domain" description="ERCC4" evidence="11">
    <location>
        <begin position="646"/>
        <end position="726"/>
    </location>
</feature>
<reference evidence="12" key="1">
    <citation type="submission" date="2022-07" db="EMBL/GenBank/DDBJ databases">
        <title>Phylogenomic reconstructions and comparative analyses of Kickxellomycotina fungi.</title>
        <authorList>
            <person name="Reynolds N.K."/>
            <person name="Stajich J.E."/>
            <person name="Barry K."/>
            <person name="Grigoriev I.V."/>
            <person name="Crous P."/>
            <person name="Smith M.E."/>
        </authorList>
    </citation>
    <scope>NUCLEOTIDE SEQUENCE</scope>
    <source>
        <strain evidence="12">IMI 214461</strain>
    </source>
</reference>
<dbReference type="AlphaFoldDB" id="A0A9W8BBE6"/>